<dbReference type="PRINTS" id="PR00598">
    <property type="entry name" value="HTHMARR"/>
</dbReference>
<dbReference type="EMBL" id="FOTF01000013">
    <property type="protein sequence ID" value="SFL30806.1"/>
    <property type="molecule type" value="Genomic_DNA"/>
</dbReference>
<dbReference type="GO" id="GO:0006950">
    <property type="term" value="P:response to stress"/>
    <property type="evidence" value="ECO:0007669"/>
    <property type="project" value="TreeGrafter"/>
</dbReference>
<dbReference type="GO" id="GO:0003700">
    <property type="term" value="F:DNA-binding transcription factor activity"/>
    <property type="evidence" value="ECO:0007669"/>
    <property type="project" value="InterPro"/>
</dbReference>
<dbReference type="PANTHER" id="PTHR33164">
    <property type="entry name" value="TRANSCRIPTIONAL REGULATOR, MARR FAMILY"/>
    <property type="match status" value="1"/>
</dbReference>
<dbReference type="GO" id="GO:0003677">
    <property type="term" value="F:DNA binding"/>
    <property type="evidence" value="ECO:0007669"/>
    <property type="project" value="UniProtKB-KW"/>
</dbReference>
<keyword evidence="3" id="KW-1185">Reference proteome</keyword>
<dbReference type="InterPro" id="IPR000835">
    <property type="entry name" value="HTH_MarR-typ"/>
</dbReference>
<proteinExistence type="predicted"/>
<dbReference type="SMART" id="SM00347">
    <property type="entry name" value="HTH_MARR"/>
    <property type="match status" value="1"/>
</dbReference>
<keyword evidence="2" id="KW-0238">DNA-binding</keyword>
<dbReference type="RefSeq" id="WP_090190048.1">
    <property type="nucleotide sequence ID" value="NZ_FOTF01000013.1"/>
</dbReference>
<dbReference type="AlphaFoldDB" id="A0A1I4GNV2"/>
<evidence type="ECO:0000313" key="3">
    <source>
        <dbReference type="Proteomes" id="UP000199550"/>
    </source>
</evidence>
<dbReference type="InterPro" id="IPR036390">
    <property type="entry name" value="WH_DNA-bd_sf"/>
</dbReference>
<accession>A0A1I4GNV2</accession>
<reference evidence="2 3" key="1">
    <citation type="submission" date="2016-10" db="EMBL/GenBank/DDBJ databases">
        <authorList>
            <person name="de Groot N.N."/>
        </authorList>
    </citation>
    <scope>NUCLEOTIDE SEQUENCE [LARGE SCALE GENOMIC DNA]</scope>
    <source>
        <strain evidence="2 3">DSM 16199</strain>
    </source>
</reference>
<dbReference type="PROSITE" id="PS50995">
    <property type="entry name" value="HTH_MARR_2"/>
    <property type="match status" value="1"/>
</dbReference>
<dbReference type="InterPro" id="IPR036388">
    <property type="entry name" value="WH-like_DNA-bd_sf"/>
</dbReference>
<organism evidence="2 3">
    <name type="scientific">Loktanella salsilacus</name>
    <dbReference type="NCBI Taxonomy" id="195913"/>
    <lineage>
        <taxon>Bacteria</taxon>
        <taxon>Pseudomonadati</taxon>
        <taxon>Pseudomonadota</taxon>
        <taxon>Alphaproteobacteria</taxon>
        <taxon>Rhodobacterales</taxon>
        <taxon>Roseobacteraceae</taxon>
        <taxon>Loktanella</taxon>
    </lineage>
</organism>
<feature type="domain" description="HTH marR-type" evidence="1">
    <location>
        <begin position="11"/>
        <end position="145"/>
    </location>
</feature>
<evidence type="ECO:0000259" key="1">
    <source>
        <dbReference type="PROSITE" id="PS50995"/>
    </source>
</evidence>
<dbReference type="Proteomes" id="UP000199550">
    <property type="component" value="Unassembled WGS sequence"/>
</dbReference>
<name>A0A1I4GNV2_9RHOB</name>
<sequence>MTHDLPPFDLDGFVPYLLAATAQKLSAQLAAGYQSRFGISIAEWRILVNVGYVSDASVRDIEQRVGLEKSKASRAASRLVEKGYVSKTVDLADRRLIKLALTDKGADLLRQIVPIAKDHSAALEQTLMGDHAVLQRILKQLLQAL</sequence>
<dbReference type="Pfam" id="PF12802">
    <property type="entry name" value="MarR_2"/>
    <property type="match status" value="1"/>
</dbReference>
<dbReference type="PANTHER" id="PTHR33164:SF43">
    <property type="entry name" value="HTH-TYPE TRANSCRIPTIONAL REPRESSOR YETL"/>
    <property type="match status" value="1"/>
</dbReference>
<dbReference type="OrthoDB" id="8906692at2"/>
<dbReference type="SUPFAM" id="SSF46785">
    <property type="entry name" value="Winged helix' DNA-binding domain"/>
    <property type="match status" value="1"/>
</dbReference>
<dbReference type="InterPro" id="IPR039422">
    <property type="entry name" value="MarR/SlyA-like"/>
</dbReference>
<evidence type="ECO:0000313" key="2">
    <source>
        <dbReference type="EMBL" id="SFL30806.1"/>
    </source>
</evidence>
<dbReference type="STRING" id="195913.SAMN04488004_11378"/>
<gene>
    <name evidence="2" type="ORF">SAMN04488004_11378</name>
</gene>
<protein>
    <submittedName>
        <fullName evidence="2">DNA-binding transcriptional regulator, MarR family</fullName>
    </submittedName>
</protein>
<dbReference type="Gene3D" id="1.10.10.10">
    <property type="entry name" value="Winged helix-like DNA-binding domain superfamily/Winged helix DNA-binding domain"/>
    <property type="match status" value="1"/>
</dbReference>